<sequence>MGFGACPKFKIKKKGKWKICDFSFSPFFIFAQGVPTLLRLPETEFRSPGRTVFPLRL</sequence>
<evidence type="ECO:0000313" key="1">
    <source>
        <dbReference type="EMBL" id="EPI10547.1"/>
    </source>
</evidence>
<organism evidence="1 2">
    <name type="scientific">Enterococcus faecalis RP2S-4</name>
    <dbReference type="NCBI Taxonomy" id="1244145"/>
    <lineage>
        <taxon>Bacteria</taxon>
        <taxon>Bacillati</taxon>
        <taxon>Bacillota</taxon>
        <taxon>Bacilli</taxon>
        <taxon>Lactobacillales</taxon>
        <taxon>Enterococcaceae</taxon>
        <taxon>Enterococcus</taxon>
    </lineage>
</organism>
<name>A0ABC9TMQ0_ENTFL</name>
<dbReference type="Proteomes" id="UP000015750">
    <property type="component" value="Unassembled WGS sequence"/>
</dbReference>
<dbReference type="AlphaFoldDB" id="A0ABC9TMQ0"/>
<dbReference type="EMBL" id="ATIR01000021">
    <property type="protein sequence ID" value="EPI10547.1"/>
    <property type="molecule type" value="Genomic_DNA"/>
</dbReference>
<evidence type="ECO:0000313" key="2">
    <source>
        <dbReference type="Proteomes" id="UP000015750"/>
    </source>
</evidence>
<gene>
    <name evidence="1" type="ORF">D358_00615</name>
</gene>
<protein>
    <submittedName>
        <fullName evidence="1">Uncharacterized protein</fullName>
    </submittedName>
</protein>
<comment type="caution">
    <text evidence="1">The sequence shown here is derived from an EMBL/GenBank/DDBJ whole genome shotgun (WGS) entry which is preliminary data.</text>
</comment>
<proteinExistence type="predicted"/>
<reference evidence="1 2" key="1">
    <citation type="submission" date="2013-06" db="EMBL/GenBank/DDBJ databases">
        <authorList>
            <person name="Weinstock G."/>
            <person name="Sodergren E."/>
            <person name="Lobos E.A."/>
            <person name="Fulton L."/>
            <person name="Fulton R."/>
            <person name="Courtney L."/>
            <person name="Fronick C."/>
            <person name="O'Laughlin M."/>
            <person name="Godfrey J."/>
            <person name="Wilson R.M."/>
            <person name="Miner T."/>
            <person name="Farmer C."/>
            <person name="Delehaunty K."/>
            <person name="Cordes M."/>
            <person name="Minx P."/>
            <person name="Tomlinson C."/>
            <person name="Chen J."/>
            <person name="Wollam A."/>
            <person name="Pepin K.H."/>
            <person name="Bhonagiri V."/>
            <person name="Zhang X."/>
            <person name="Warren W."/>
            <person name="Mitreva M."/>
            <person name="Mardis E.R."/>
            <person name="Wilson R.K."/>
        </authorList>
    </citation>
    <scope>NUCLEOTIDE SEQUENCE [LARGE SCALE GENOMIC DNA]</scope>
    <source>
        <strain evidence="1 2">RP2S-4</strain>
    </source>
</reference>
<accession>A0ABC9TMQ0</accession>